<evidence type="ECO:0000259" key="1">
    <source>
        <dbReference type="PROSITE" id="PS50011"/>
    </source>
</evidence>
<dbReference type="EMBL" id="ML975659">
    <property type="protein sequence ID" value="KAF1828133.1"/>
    <property type="molecule type" value="Genomic_DNA"/>
</dbReference>
<feature type="domain" description="Protein kinase" evidence="1">
    <location>
        <begin position="158"/>
        <end position="485"/>
    </location>
</feature>
<keyword evidence="3" id="KW-1185">Reference proteome</keyword>
<name>A0A6A5K405_9PLEO</name>
<dbReference type="PANTHER" id="PTHR37542:SF3">
    <property type="entry name" value="PRION-INHIBITION AND PROPAGATION HELO DOMAIN-CONTAINING PROTEIN"/>
    <property type="match status" value="1"/>
</dbReference>
<dbReference type="GO" id="GO:0004672">
    <property type="term" value="F:protein kinase activity"/>
    <property type="evidence" value="ECO:0007669"/>
    <property type="project" value="InterPro"/>
</dbReference>
<protein>
    <recommendedName>
        <fullName evidence="1">Protein kinase domain-containing protein</fullName>
    </recommendedName>
</protein>
<dbReference type="PROSITE" id="PS50011">
    <property type="entry name" value="PROTEIN_KINASE_DOM"/>
    <property type="match status" value="1"/>
</dbReference>
<dbReference type="Gene3D" id="1.10.510.10">
    <property type="entry name" value="Transferase(Phosphotransferase) domain 1"/>
    <property type="match status" value="1"/>
</dbReference>
<dbReference type="AlphaFoldDB" id="A0A6A5K405"/>
<dbReference type="OrthoDB" id="1911848at2759"/>
<evidence type="ECO:0000313" key="2">
    <source>
        <dbReference type="EMBL" id="KAF1828133.1"/>
    </source>
</evidence>
<dbReference type="Pfam" id="PF00069">
    <property type="entry name" value="Pkinase"/>
    <property type="match status" value="1"/>
</dbReference>
<proteinExistence type="predicted"/>
<gene>
    <name evidence="2" type="ORF">BDW02DRAFT_575118</name>
</gene>
<evidence type="ECO:0000313" key="3">
    <source>
        <dbReference type="Proteomes" id="UP000800040"/>
    </source>
</evidence>
<organism evidence="2 3">
    <name type="scientific">Decorospora gaudefroyi</name>
    <dbReference type="NCBI Taxonomy" id="184978"/>
    <lineage>
        <taxon>Eukaryota</taxon>
        <taxon>Fungi</taxon>
        <taxon>Dikarya</taxon>
        <taxon>Ascomycota</taxon>
        <taxon>Pezizomycotina</taxon>
        <taxon>Dothideomycetes</taxon>
        <taxon>Pleosporomycetidae</taxon>
        <taxon>Pleosporales</taxon>
        <taxon>Pleosporineae</taxon>
        <taxon>Pleosporaceae</taxon>
        <taxon>Decorospora</taxon>
    </lineage>
</organism>
<sequence length="497" mass="55512">MEALVGLVGLGLAAPGLVDVVVRAGRAIEARVSQARHIEEQLVKYQTFGIDLSRGLLFTQLELVSSALRSDTIREELKVQLDGCFKKMVECLIAAETELKVIESSTIKGKLKILFGRKLGLESKLQELDKQRDIFASLASFIHFQHSVPSPSLLGSRVKLRHESKHKQAGDTLRTSDICVAECDMGGGVVKNVVVERRLYTAQSKDALEEDIKSLTRNLQLAASSQTILKCLGYRKNPFLDAYDIIFELPTNPHRRSLADMLSFDKTPTLSHRVALCKQIAHAVSDVHSIGLVHKSIRPHNVLVIGQYHEKKSSQPTFLTDWTLVRKVEQPSFWIGEDDWQRAIYQHPSRQGLRAESEYTIRHDIYSLGICMLEVLLWQPFIVSSDLRSKDSPKAISEHFQTRAIELGLDRGIDKRYFGDTRKMTSKPSVVCRVMVDLCRTELPACVGNKLSEVVLNCLCCLDDEAKDEKDASDDDTLVSGLSYIGDVLVALGTISI</sequence>
<dbReference type="PANTHER" id="PTHR37542">
    <property type="entry name" value="HELO DOMAIN-CONTAINING PROTEIN-RELATED"/>
    <property type="match status" value="1"/>
</dbReference>
<dbReference type="GO" id="GO:0005524">
    <property type="term" value="F:ATP binding"/>
    <property type="evidence" value="ECO:0007669"/>
    <property type="project" value="InterPro"/>
</dbReference>
<reference evidence="2" key="1">
    <citation type="submission" date="2020-01" db="EMBL/GenBank/DDBJ databases">
        <authorList>
            <consortium name="DOE Joint Genome Institute"/>
            <person name="Haridas S."/>
            <person name="Albert R."/>
            <person name="Binder M."/>
            <person name="Bloem J."/>
            <person name="Labutti K."/>
            <person name="Salamov A."/>
            <person name="Andreopoulos B."/>
            <person name="Baker S.E."/>
            <person name="Barry K."/>
            <person name="Bills G."/>
            <person name="Bluhm B.H."/>
            <person name="Cannon C."/>
            <person name="Castanera R."/>
            <person name="Culley D.E."/>
            <person name="Daum C."/>
            <person name="Ezra D."/>
            <person name="Gonzalez J.B."/>
            <person name="Henrissat B."/>
            <person name="Kuo A."/>
            <person name="Liang C."/>
            <person name="Lipzen A."/>
            <person name="Lutzoni F."/>
            <person name="Magnuson J."/>
            <person name="Mondo S."/>
            <person name="Nolan M."/>
            <person name="Ohm R."/>
            <person name="Pangilinan J."/>
            <person name="Park H.-J."/>
            <person name="Ramirez L."/>
            <person name="Alfaro M."/>
            <person name="Sun H."/>
            <person name="Tritt A."/>
            <person name="Yoshinaga Y."/>
            <person name="Zwiers L.-H."/>
            <person name="Turgeon B.G."/>
            <person name="Goodwin S.B."/>
            <person name="Spatafora J.W."/>
            <person name="Crous P.W."/>
            <person name="Grigoriev I.V."/>
        </authorList>
    </citation>
    <scope>NUCLEOTIDE SEQUENCE</scope>
    <source>
        <strain evidence="2">P77</strain>
    </source>
</reference>
<accession>A0A6A5K405</accession>
<dbReference type="InterPro" id="IPR000719">
    <property type="entry name" value="Prot_kinase_dom"/>
</dbReference>
<dbReference type="SUPFAM" id="SSF56112">
    <property type="entry name" value="Protein kinase-like (PK-like)"/>
    <property type="match status" value="1"/>
</dbReference>
<dbReference type="InterPro" id="IPR011009">
    <property type="entry name" value="Kinase-like_dom_sf"/>
</dbReference>
<dbReference type="Proteomes" id="UP000800040">
    <property type="component" value="Unassembled WGS sequence"/>
</dbReference>